<evidence type="ECO:0000256" key="8">
    <source>
        <dbReference type="SAM" id="MobiDB-lite"/>
    </source>
</evidence>
<dbReference type="GO" id="GO:0005524">
    <property type="term" value="F:ATP binding"/>
    <property type="evidence" value="ECO:0007669"/>
    <property type="project" value="UniProtKB-UniRule"/>
</dbReference>
<comment type="subunit">
    <text evidence="7">Homodimer.</text>
</comment>
<evidence type="ECO:0000256" key="7">
    <source>
        <dbReference type="HAMAP-Rule" id="MF_01894"/>
    </source>
</evidence>
<keyword evidence="3 7" id="KW-0547">Nucleotide-binding</keyword>
<organism evidence="10 11">
    <name type="scientific">Amorphus orientalis</name>
    <dbReference type="NCBI Taxonomy" id="649198"/>
    <lineage>
        <taxon>Bacteria</taxon>
        <taxon>Pseudomonadati</taxon>
        <taxon>Pseudomonadota</taxon>
        <taxon>Alphaproteobacteria</taxon>
        <taxon>Hyphomicrobiales</taxon>
        <taxon>Amorphaceae</taxon>
        <taxon>Amorphus</taxon>
    </lineage>
</organism>
<feature type="compositionally biased region" description="Basic and acidic residues" evidence="8">
    <location>
        <begin position="396"/>
        <end position="408"/>
    </location>
</feature>
<dbReference type="RefSeq" id="WP_306883735.1">
    <property type="nucleotide sequence ID" value="NZ_JAUSUL010000001.1"/>
</dbReference>
<dbReference type="FunFam" id="3.40.50.300:FF:000901">
    <property type="entry name" value="Chromosome partition protein Smc"/>
    <property type="match status" value="1"/>
</dbReference>
<dbReference type="GO" id="GO:0003677">
    <property type="term" value="F:DNA binding"/>
    <property type="evidence" value="ECO:0007669"/>
    <property type="project" value="UniProtKB-UniRule"/>
</dbReference>
<dbReference type="GO" id="GO:0016887">
    <property type="term" value="F:ATP hydrolysis activity"/>
    <property type="evidence" value="ECO:0007669"/>
    <property type="project" value="InterPro"/>
</dbReference>
<comment type="domain">
    <text evidence="7">Contains large globular domains required for ATP hydrolysis at each terminus and a third globular domain forming a flexible hinge near the middle of the molecule. These domains are separated by coiled-coil structures.</text>
</comment>
<dbReference type="PANTHER" id="PTHR43977">
    <property type="entry name" value="STRUCTURAL MAINTENANCE OF CHROMOSOMES PROTEIN 3"/>
    <property type="match status" value="1"/>
</dbReference>
<comment type="function">
    <text evidence="7">Required for chromosome condensation and partitioning.</text>
</comment>
<keyword evidence="2 7" id="KW-0963">Cytoplasm</keyword>
<dbReference type="GO" id="GO:0007062">
    <property type="term" value="P:sister chromatid cohesion"/>
    <property type="evidence" value="ECO:0007669"/>
    <property type="project" value="InterPro"/>
</dbReference>
<feature type="compositionally biased region" description="Basic and acidic residues" evidence="8">
    <location>
        <begin position="797"/>
        <end position="829"/>
    </location>
</feature>
<feature type="coiled-coil region" evidence="7">
    <location>
        <begin position="170"/>
        <end position="211"/>
    </location>
</feature>
<dbReference type="InterPro" id="IPR027417">
    <property type="entry name" value="P-loop_NTPase"/>
</dbReference>
<dbReference type="GO" id="GO:0030261">
    <property type="term" value="P:chromosome condensation"/>
    <property type="evidence" value="ECO:0007669"/>
    <property type="project" value="InterPro"/>
</dbReference>
<feature type="compositionally biased region" description="Low complexity" evidence="8">
    <location>
        <begin position="386"/>
        <end position="395"/>
    </location>
</feature>
<feature type="binding site" evidence="7">
    <location>
        <begin position="32"/>
        <end position="39"/>
    </location>
    <ligand>
        <name>ATP</name>
        <dbReference type="ChEBI" id="CHEBI:30616"/>
    </ligand>
</feature>
<dbReference type="Proteomes" id="UP001229244">
    <property type="component" value="Unassembled WGS sequence"/>
</dbReference>
<keyword evidence="11" id="KW-1185">Reference proteome</keyword>
<keyword evidence="4 7" id="KW-0067">ATP-binding</keyword>
<evidence type="ECO:0000313" key="11">
    <source>
        <dbReference type="Proteomes" id="UP001229244"/>
    </source>
</evidence>
<evidence type="ECO:0000256" key="3">
    <source>
        <dbReference type="ARBA" id="ARBA00022741"/>
    </source>
</evidence>
<keyword evidence="5 7" id="KW-0175">Coiled coil</keyword>
<evidence type="ECO:0000259" key="9">
    <source>
        <dbReference type="Pfam" id="PF02463"/>
    </source>
</evidence>
<comment type="subcellular location">
    <subcellularLocation>
        <location evidence="1 7">Cytoplasm</location>
    </subcellularLocation>
</comment>
<dbReference type="HAMAP" id="MF_01894">
    <property type="entry name" value="Smc_prok"/>
    <property type="match status" value="1"/>
</dbReference>
<accession>A0AAE3VLH5</accession>
<proteinExistence type="inferred from homology"/>
<reference evidence="10" key="1">
    <citation type="submission" date="2023-07" db="EMBL/GenBank/DDBJ databases">
        <title>Genomic Encyclopedia of Type Strains, Phase IV (KMG-IV): sequencing the most valuable type-strain genomes for metagenomic binning, comparative biology and taxonomic classification.</title>
        <authorList>
            <person name="Goeker M."/>
        </authorList>
    </citation>
    <scope>NUCLEOTIDE SEQUENCE</scope>
    <source>
        <strain evidence="10">DSM 21202</strain>
    </source>
</reference>
<dbReference type="InterPro" id="IPR003395">
    <property type="entry name" value="RecF/RecN/SMC_N"/>
</dbReference>
<dbReference type="GO" id="GO:0006260">
    <property type="term" value="P:DNA replication"/>
    <property type="evidence" value="ECO:0007669"/>
    <property type="project" value="UniProtKB-UniRule"/>
</dbReference>
<dbReference type="EMBL" id="JAUSUL010000001">
    <property type="protein sequence ID" value="MDQ0313945.1"/>
    <property type="molecule type" value="Genomic_DNA"/>
</dbReference>
<evidence type="ECO:0000256" key="5">
    <source>
        <dbReference type="ARBA" id="ARBA00023054"/>
    </source>
</evidence>
<feature type="region of interest" description="Disordered" evidence="8">
    <location>
        <begin position="386"/>
        <end position="408"/>
    </location>
</feature>
<sequence length="1152" mass="124810">MKFTRLRLTGFKSFVDPTDFVIEPGLTGVVGPNGCGKSNLVEALRWVMGESSYKSMRASGMDDVIFAGSGKRPARNVAEVSVVLDNTDRTAPAGFNGDDSLEISRRIERETGSAYRVNGREVRARDVQLLFADASTGSRSPSMVRQGQIGELINAKPTSRRQILEEAAGISGLHARRHEAELRLRAAEQNLDRVEDVVGEIGSQLESLKRQARQATRYRHLSSEIRKIEALVLHLRWRTATAATRTADATLGEAKQAVAAASDAQTGAARDQAVASSKLPELRDAEAAAGATLQRLKHAATALEDEERRMRERLGELERRIGQVSADIEREAAVLSDAEEALARLDEEAKRLDADEAEAGERRADAETRLADEQAALARAETAQAEATRAEAGAAAERRRLEQERQRTETDVARYVSERDKVRRDLEAVQAELDRTSGVATARADLEAAETAEQDAIRTAESAATAAADAREAVDRALEPVGAREKEISALETEARTLEAVLATAGDDRFPPVVDNLSVEAGYEVALGAALGDDLDAALDPDAPIFWAELAAAGDDPALPEGAEPLTARVTAPAALARCLAQIGVVEASDGPALQTKLRPGQRLVSKDGALWRWDGLTAAADAPTAAAQRLAQKNRLEALAGELDTARQALAREQEALAAARTRSSEAVEAEKAARERSRLAAQASREARTALAAAEKQAAQLEQRRSALAEAENRTQAALSNAEEAHKAALEACESAPDLTELAATREAADAQVAELRKSASEARARLDGERRERELRVNRKAAIERETAGWRKRVETAATHRQDLDSRKAEAEAERARLLDMPEDHERKRRSLANEIAEAEKTLAAASDSRSQAESTLAEADRAAKAALEGLSAAREALARAEERLTAAKEREAALVAEIDEVLECSPQEAGRIGGVDGDAPLPDMAGAESRLDRLKTERERLGGVNLRADEELRELEERRDTLTRERDDIITAIGQFRQAISSLNREARERLTGAFDTVNTHFKTLFTHLFGGGEAELTLVEADDPLEAGLEIIARPPGKKPQVLSLLSGGEQALTAMALIFAVFLTNPAPICVLDEVDAPLDDANVERFCDLVDEMTRRTETRFMIITHNPITMARMHRLFGVTMAERGVSQLVSVDLETAERFLEAV</sequence>
<comment type="similarity">
    <text evidence="7">Belongs to the SMC family.</text>
</comment>
<evidence type="ECO:0000256" key="4">
    <source>
        <dbReference type="ARBA" id="ARBA00022840"/>
    </source>
</evidence>
<dbReference type="GO" id="GO:0007059">
    <property type="term" value="P:chromosome segregation"/>
    <property type="evidence" value="ECO:0007669"/>
    <property type="project" value="UniProtKB-UniRule"/>
</dbReference>
<evidence type="ECO:0000256" key="6">
    <source>
        <dbReference type="ARBA" id="ARBA00023125"/>
    </source>
</evidence>
<dbReference type="InterPro" id="IPR024704">
    <property type="entry name" value="SMC"/>
</dbReference>
<dbReference type="SUPFAM" id="SSF52540">
    <property type="entry name" value="P-loop containing nucleoside triphosphate hydrolases"/>
    <property type="match status" value="1"/>
</dbReference>
<feature type="domain" description="RecF/RecN/SMC N-terminal" evidence="9">
    <location>
        <begin position="4"/>
        <end position="1135"/>
    </location>
</feature>
<dbReference type="Pfam" id="PF02463">
    <property type="entry name" value="SMC_N"/>
    <property type="match status" value="1"/>
</dbReference>
<dbReference type="NCBIfam" id="TIGR02168">
    <property type="entry name" value="SMC_prok_B"/>
    <property type="match status" value="1"/>
</dbReference>
<name>A0AAE3VLH5_9HYPH</name>
<keyword evidence="6 7" id="KW-0238">DNA-binding</keyword>
<comment type="caution">
    <text evidence="10">The sequence shown here is derived from an EMBL/GenBank/DDBJ whole genome shotgun (WGS) entry which is preliminary data.</text>
</comment>
<dbReference type="GO" id="GO:0005737">
    <property type="term" value="C:cytoplasm"/>
    <property type="evidence" value="ECO:0007669"/>
    <property type="project" value="UniProtKB-SubCell"/>
</dbReference>
<evidence type="ECO:0000256" key="2">
    <source>
        <dbReference type="ARBA" id="ARBA00022490"/>
    </source>
</evidence>
<dbReference type="AlphaFoldDB" id="A0AAE3VLH5"/>
<dbReference type="CDD" id="cd03278">
    <property type="entry name" value="ABC_SMC_barmotin"/>
    <property type="match status" value="1"/>
</dbReference>
<dbReference type="InterPro" id="IPR011890">
    <property type="entry name" value="SMC_prok"/>
</dbReference>
<feature type="region of interest" description="Disordered" evidence="8">
    <location>
        <begin position="797"/>
        <end position="832"/>
    </location>
</feature>
<evidence type="ECO:0000313" key="10">
    <source>
        <dbReference type="EMBL" id="MDQ0313945.1"/>
    </source>
</evidence>
<dbReference type="Gene3D" id="3.40.50.300">
    <property type="entry name" value="P-loop containing nucleotide triphosphate hydrolases"/>
    <property type="match status" value="2"/>
</dbReference>
<evidence type="ECO:0000256" key="1">
    <source>
        <dbReference type="ARBA" id="ARBA00004496"/>
    </source>
</evidence>
<protein>
    <recommendedName>
        <fullName evidence="7">Chromosome partition protein Smc</fullName>
    </recommendedName>
</protein>
<dbReference type="PIRSF" id="PIRSF005719">
    <property type="entry name" value="SMC"/>
    <property type="match status" value="1"/>
</dbReference>
<gene>
    <name evidence="7" type="primary">smc</name>
    <name evidence="10" type="ORF">J2S73_000382</name>
</gene>
<feature type="coiled-coil region" evidence="7">
    <location>
        <begin position="942"/>
        <end position="976"/>
    </location>
</feature>